<feature type="non-terminal residue" evidence="1">
    <location>
        <position position="32"/>
    </location>
</feature>
<organism evidence="1">
    <name type="scientific">marine metagenome</name>
    <dbReference type="NCBI Taxonomy" id="408172"/>
    <lineage>
        <taxon>unclassified sequences</taxon>
        <taxon>metagenomes</taxon>
        <taxon>ecological metagenomes</taxon>
    </lineage>
</organism>
<dbReference type="EMBL" id="UINC01120854">
    <property type="protein sequence ID" value="SVC95600.1"/>
    <property type="molecule type" value="Genomic_DNA"/>
</dbReference>
<protein>
    <submittedName>
        <fullName evidence="1">Uncharacterized protein</fullName>
    </submittedName>
</protein>
<accession>A0A382RE00</accession>
<name>A0A382RE00_9ZZZZ</name>
<dbReference type="AlphaFoldDB" id="A0A382RE00"/>
<sequence length="32" mass="3908">MRKLIFCLLAFWTSGGVWAHHSMTWHFDRDQE</sequence>
<proteinExistence type="predicted"/>
<reference evidence="1" key="1">
    <citation type="submission" date="2018-05" db="EMBL/GenBank/DDBJ databases">
        <authorList>
            <person name="Lanie J.A."/>
            <person name="Ng W.-L."/>
            <person name="Kazmierczak K.M."/>
            <person name="Andrzejewski T.M."/>
            <person name="Davidsen T.M."/>
            <person name="Wayne K.J."/>
            <person name="Tettelin H."/>
            <person name="Glass J.I."/>
            <person name="Rusch D."/>
            <person name="Podicherti R."/>
            <person name="Tsui H.-C.T."/>
            <person name="Winkler M.E."/>
        </authorList>
    </citation>
    <scope>NUCLEOTIDE SEQUENCE</scope>
</reference>
<gene>
    <name evidence="1" type="ORF">METZ01_LOCUS348454</name>
</gene>
<evidence type="ECO:0000313" key="1">
    <source>
        <dbReference type="EMBL" id="SVC95600.1"/>
    </source>
</evidence>